<dbReference type="AlphaFoldDB" id="C4L0Q3"/>
<name>C4L0Q3_EXISA</name>
<evidence type="ECO:0000313" key="2">
    <source>
        <dbReference type="EMBL" id="ACQ68971.1"/>
    </source>
</evidence>
<organism evidence="2 3">
    <name type="scientific">Exiguobacterium sp. (strain ATCC BAA-1283 / AT1b)</name>
    <dbReference type="NCBI Taxonomy" id="360911"/>
    <lineage>
        <taxon>Bacteria</taxon>
        <taxon>Bacillati</taxon>
        <taxon>Bacillota</taxon>
        <taxon>Bacilli</taxon>
        <taxon>Bacillales</taxon>
        <taxon>Bacillales Family XII. Incertae Sedis</taxon>
        <taxon>Exiguobacterium</taxon>
    </lineage>
</organism>
<dbReference type="HOGENOM" id="CLU_1632916_0_0_9"/>
<keyword evidence="3" id="KW-1185">Reference proteome</keyword>
<sequence>MGYKQELDALGRWVYQTAGLMSYRLDSSPPQLARPVILWESPNSVKGQNLGNYAYLKRRSQFGKLYVNSVDQLAEIMDKLEQRLADQHDYLIVYESDQADALPIGRMIRVQFEVGTSTTLDIPITVRYDVIQDRTRPIEPPPATTVTTASEYGGGTTDGNSI</sequence>
<dbReference type="Proteomes" id="UP000000716">
    <property type="component" value="Chromosome"/>
</dbReference>
<accession>C4L0Q3</accession>
<feature type="compositionally biased region" description="Gly residues" evidence="1">
    <location>
        <begin position="152"/>
        <end position="162"/>
    </location>
</feature>
<reference evidence="2 3" key="1">
    <citation type="journal article" date="2011" name="J. Bacteriol.">
        <title>Complete genome sequence of the Thermophilic Bacterium Exiguobacterium sp. AT1b.</title>
        <authorList>
            <person name="Vishnivetskaya T.A."/>
            <person name="Lucas S."/>
            <person name="Copeland A."/>
            <person name="Lapidus A."/>
            <person name="Glavina Del Rio T."/>
            <person name="Dalin E."/>
            <person name="Tice H."/>
            <person name="Bruce D.C."/>
            <person name="Goodwin L.A."/>
            <person name="Pitluck S."/>
            <person name="Saunders E."/>
            <person name="Brettin T."/>
            <person name="Detter C."/>
            <person name="Han C."/>
            <person name="Larimer F."/>
            <person name="Land M.L."/>
            <person name="Hauser L.J."/>
            <person name="Kyrpides N.C."/>
            <person name="Ovchinnikova G."/>
            <person name="Kathariou S."/>
            <person name="Ramaley R.F."/>
            <person name="Rodrigues D.F."/>
            <person name="Hendrix C."/>
            <person name="Richardson P."/>
            <person name="Tiedje J.M."/>
        </authorList>
    </citation>
    <scope>NUCLEOTIDE SEQUENCE [LARGE SCALE GENOMIC DNA]</scope>
    <source>
        <strain evidence="3">ATCC BAA-1283 / AT1b</strain>
    </source>
</reference>
<feature type="region of interest" description="Disordered" evidence="1">
    <location>
        <begin position="135"/>
        <end position="162"/>
    </location>
</feature>
<evidence type="ECO:0000313" key="3">
    <source>
        <dbReference type="Proteomes" id="UP000000716"/>
    </source>
</evidence>
<evidence type="ECO:0000256" key="1">
    <source>
        <dbReference type="SAM" id="MobiDB-lite"/>
    </source>
</evidence>
<dbReference type="STRING" id="360911.EAT1b_0036"/>
<gene>
    <name evidence="2" type="ordered locus">EAT1b_0036</name>
</gene>
<dbReference type="EMBL" id="CP001615">
    <property type="protein sequence ID" value="ACQ68971.1"/>
    <property type="molecule type" value="Genomic_DNA"/>
</dbReference>
<dbReference type="KEGG" id="eat:EAT1b_0036"/>
<protein>
    <submittedName>
        <fullName evidence="2">Uncharacterized protein</fullName>
    </submittedName>
</protein>
<proteinExistence type="predicted"/>